<evidence type="ECO:0000256" key="1">
    <source>
        <dbReference type="ARBA" id="ARBA00001947"/>
    </source>
</evidence>
<feature type="domain" description="Extradiol ring-cleavage dioxygenase class III enzyme subunit B" evidence="6">
    <location>
        <begin position="70"/>
        <end position="283"/>
    </location>
</feature>
<organism evidence="7 8">
    <name type="scientific">Proteobacteria bacterium 228</name>
    <dbReference type="NCBI Taxonomy" id="2083153"/>
    <lineage>
        <taxon>Bacteria</taxon>
        <taxon>Pseudomonadati</taxon>
        <taxon>Pseudomonadota</taxon>
    </lineage>
</organism>
<dbReference type="PIRSF" id="PIRSF006157">
    <property type="entry name" value="Doxgns_DODA"/>
    <property type="match status" value="1"/>
</dbReference>
<keyword evidence="4" id="KW-0862">Zinc</keyword>
<dbReference type="OrthoDB" id="5289554at2"/>
<evidence type="ECO:0000256" key="4">
    <source>
        <dbReference type="ARBA" id="ARBA00022833"/>
    </source>
</evidence>
<dbReference type="GO" id="GO:0008270">
    <property type="term" value="F:zinc ion binding"/>
    <property type="evidence" value="ECO:0007669"/>
    <property type="project" value="InterPro"/>
</dbReference>
<dbReference type="SUPFAM" id="SSF53213">
    <property type="entry name" value="LigB-like"/>
    <property type="match status" value="1"/>
</dbReference>
<gene>
    <name evidence="7" type="ORF">C4K68_06125</name>
</gene>
<keyword evidence="5" id="KW-0560">Oxidoreductase</keyword>
<dbReference type="EMBL" id="PRLP01000017">
    <property type="protein sequence ID" value="PPC78211.1"/>
    <property type="molecule type" value="Genomic_DNA"/>
</dbReference>
<proteinExistence type="inferred from homology"/>
<dbReference type="InterPro" id="IPR006311">
    <property type="entry name" value="TAT_signal"/>
</dbReference>
<sequence length="309" mass="34080">MFFTALARFSMTASRRSFLKQLSGLVLGTGSLSVLNSLAAAPSTALVPALFIGHGSPMNALENNPFTLAWDAMADNLARLPRPRAILCVSAHWQTPTSTVSVAARPSTIYDFYGFPGVLYMRQYRAMGVPESQQWLQQATTQAIGADGDRGLDHGAWVVLSRLFPRADVPVFQLSLGQDLDFDGHYQLAAQLALLRRRGVMVIGSGNMVHNLRSAQEDDLYGTRDQVHGWAQELDQRLLSAIDAQDHLRLRHLPITEPRLFAQGHPTAEHFLPLLYPLAMQDKQDELHYFAKGFAPGSISMTSLLLMPA</sequence>
<dbReference type="PANTHER" id="PTHR30096:SF0">
    <property type="entry name" value="4,5-DOPA DIOXYGENASE EXTRADIOL-LIKE PROTEIN"/>
    <property type="match status" value="1"/>
</dbReference>
<dbReference type="Gene3D" id="3.40.830.10">
    <property type="entry name" value="LigB-like"/>
    <property type="match status" value="1"/>
</dbReference>
<evidence type="ECO:0000256" key="5">
    <source>
        <dbReference type="ARBA" id="ARBA00023002"/>
    </source>
</evidence>
<dbReference type="PANTHER" id="PTHR30096">
    <property type="entry name" value="4,5-DOPA DIOXYGENASE EXTRADIOL-LIKE PROTEIN"/>
    <property type="match status" value="1"/>
</dbReference>
<keyword evidence="7" id="KW-0223">Dioxygenase</keyword>
<name>A0A2S5KTM8_9PROT</name>
<dbReference type="AlphaFoldDB" id="A0A2S5KTM8"/>
<evidence type="ECO:0000256" key="2">
    <source>
        <dbReference type="ARBA" id="ARBA00007581"/>
    </source>
</evidence>
<dbReference type="InterPro" id="IPR014436">
    <property type="entry name" value="Extradiol_dOase_DODA"/>
</dbReference>
<dbReference type="PROSITE" id="PS51318">
    <property type="entry name" value="TAT"/>
    <property type="match status" value="1"/>
</dbReference>
<keyword evidence="3" id="KW-0479">Metal-binding</keyword>
<evidence type="ECO:0000259" key="6">
    <source>
        <dbReference type="Pfam" id="PF02900"/>
    </source>
</evidence>
<dbReference type="GO" id="GO:0016702">
    <property type="term" value="F:oxidoreductase activity, acting on single donors with incorporation of molecular oxygen, incorporation of two atoms of oxygen"/>
    <property type="evidence" value="ECO:0007669"/>
    <property type="project" value="UniProtKB-ARBA"/>
</dbReference>
<dbReference type="InterPro" id="IPR004183">
    <property type="entry name" value="Xdiol_dOase_suB"/>
</dbReference>
<reference evidence="7 8" key="1">
    <citation type="submission" date="2018-02" db="EMBL/GenBank/DDBJ databases">
        <title>novel marine gammaproteobacteria from coastal saline agro ecosystem.</title>
        <authorList>
            <person name="Krishnan R."/>
            <person name="Ramesh Kumar N."/>
        </authorList>
    </citation>
    <scope>NUCLEOTIDE SEQUENCE [LARGE SCALE GENOMIC DNA]</scope>
    <source>
        <strain evidence="7 8">228</strain>
    </source>
</reference>
<accession>A0A2S5KTM8</accession>
<evidence type="ECO:0000256" key="3">
    <source>
        <dbReference type="ARBA" id="ARBA00022723"/>
    </source>
</evidence>
<comment type="caution">
    <text evidence="7">The sequence shown here is derived from an EMBL/GenBank/DDBJ whole genome shotgun (WGS) entry which is preliminary data.</text>
</comment>
<dbReference type="Proteomes" id="UP000238196">
    <property type="component" value="Unassembled WGS sequence"/>
</dbReference>
<comment type="similarity">
    <text evidence="2">Belongs to the DODA-type extradiol aromatic ring-opening dioxygenase family.</text>
</comment>
<protein>
    <submittedName>
        <fullName evidence="7">4,5-DOPA dioxygenase extradiol</fullName>
    </submittedName>
</protein>
<comment type="cofactor">
    <cofactor evidence="1">
        <name>Zn(2+)</name>
        <dbReference type="ChEBI" id="CHEBI:29105"/>
    </cofactor>
</comment>
<dbReference type="Pfam" id="PF02900">
    <property type="entry name" value="LigB"/>
    <property type="match status" value="1"/>
</dbReference>
<dbReference type="CDD" id="cd07363">
    <property type="entry name" value="45_DOPA_Dioxygenase"/>
    <property type="match status" value="1"/>
</dbReference>
<evidence type="ECO:0000313" key="7">
    <source>
        <dbReference type="EMBL" id="PPC78211.1"/>
    </source>
</evidence>
<evidence type="ECO:0000313" key="8">
    <source>
        <dbReference type="Proteomes" id="UP000238196"/>
    </source>
</evidence>
<dbReference type="GO" id="GO:0008198">
    <property type="term" value="F:ferrous iron binding"/>
    <property type="evidence" value="ECO:0007669"/>
    <property type="project" value="InterPro"/>
</dbReference>